<reference evidence="3" key="1">
    <citation type="submission" date="2015-06" db="EMBL/GenBank/DDBJ databases">
        <authorList>
            <person name="Lim Y.L."/>
            <person name="Ee R."/>
            <person name="Yong D."/>
            <person name="How K.Y."/>
            <person name="Yin W.F."/>
            <person name="Chan K.G."/>
        </authorList>
    </citation>
    <scope>NUCLEOTIDE SEQUENCE [LARGE SCALE GENOMIC DNA]</scope>
    <source>
        <strain evidence="3">DSM 25325</strain>
    </source>
</reference>
<dbReference type="EMBL" id="CP011568">
    <property type="protein sequence ID" value="AKJ67618.1"/>
    <property type="molecule type" value="Genomic_DNA"/>
</dbReference>
<protein>
    <submittedName>
        <fullName evidence="2">Cation-binding protein</fullName>
    </submittedName>
</protein>
<dbReference type="PATRIC" id="fig|445709.3.peg.994"/>
<keyword evidence="3" id="KW-1185">Reference proteome</keyword>
<dbReference type="KEGG" id="ptx:ABW99_04635"/>
<dbReference type="RefSeq" id="WP_047213268.1">
    <property type="nucleotide sequence ID" value="NZ_CP011568.3"/>
</dbReference>
<gene>
    <name evidence="2" type="ORF">ABW99_04635</name>
</gene>
<evidence type="ECO:0000259" key="1">
    <source>
        <dbReference type="Pfam" id="PF01814"/>
    </source>
</evidence>
<accession>A0A0G3EKP8</accession>
<sequence length="197" mass="22547">MTSIVDTLRAEHGNLERLIRLFDDQALAVHGVSSASTALLVDATYYLTRFPDVNHHALEDRIVERLLNKRALPVALGREIEAQHATLVREGHQLLQALESLIREENASAEWVEFQLRLYGERLRHNIAMEELTLFPMALARLDSDDWDAIARDRPMPSADPLFQTPVHERFRQLHRIIAREAGCGCEDDDFPRSIPH</sequence>
<dbReference type="InterPro" id="IPR012312">
    <property type="entry name" value="Hemerythrin-like"/>
</dbReference>
<dbReference type="AlphaFoldDB" id="A0A0G3EKP8"/>
<dbReference type="Pfam" id="PF01814">
    <property type="entry name" value="Hemerythrin"/>
    <property type="match status" value="1"/>
</dbReference>
<dbReference type="Proteomes" id="UP000036700">
    <property type="component" value="Chromosome"/>
</dbReference>
<dbReference type="STRING" id="445709.ABW99_04635"/>
<evidence type="ECO:0000313" key="2">
    <source>
        <dbReference type="EMBL" id="AKJ67618.1"/>
    </source>
</evidence>
<evidence type="ECO:0000313" key="3">
    <source>
        <dbReference type="Proteomes" id="UP000036700"/>
    </source>
</evidence>
<proteinExistence type="predicted"/>
<dbReference type="Gene3D" id="1.20.120.520">
    <property type="entry name" value="nmb1532 protein domain like"/>
    <property type="match status" value="1"/>
</dbReference>
<organism evidence="2 3">
    <name type="scientific">Pandoraea thiooxydans</name>
    <dbReference type="NCBI Taxonomy" id="445709"/>
    <lineage>
        <taxon>Bacteria</taxon>
        <taxon>Pseudomonadati</taxon>
        <taxon>Pseudomonadota</taxon>
        <taxon>Betaproteobacteria</taxon>
        <taxon>Burkholderiales</taxon>
        <taxon>Burkholderiaceae</taxon>
        <taxon>Pandoraea</taxon>
    </lineage>
</organism>
<feature type="domain" description="Hemerythrin-like" evidence="1">
    <location>
        <begin position="4"/>
        <end position="138"/>
    </location>
</feature>
<name>A0A0G3EKP8_9BURK</name>
<dbReference type="OrthoDB" id="7349010at2"/>